<dbReference type="InterPro" id="IPR000847">
    <property type="entry name" value="LysR_HTH_N"/>
</dbReference>
<sequence length="315" mass="34623">MARLDWYIRAGLKPRHFQLLVALDDYRQIGKVAALLNVTTPAVSKTLTELEEGLGMKLFERSVRGVTPTAFGECMIRGAKMMMRGLAEVGDELHALSHGVTGKIRIGVLPSSAISLLPASLLKLKKLSPATPAIVREATMDVLLHEMRSGSIELILGTLPVRKADTDVDEEVLFEDQTTVVVRSGHPLTAHESLEWIDLSPYPWVLPPEGSLLREPLSQWFRDSGLPEPPNVIETLSLSFIRSYLAHSDAIATMPASTSKELAKSRFVEVLPLPLPSLVRPVGLLWSMGRPLSPSARLFRDCLRKVIAQQSEGTV</sequence>
<protein>
    <submittedName>
        <fullName evidence="6">LysR family transcriptional regulator</fullName>
    </submittedName>
</protein>
<keyword evidence="3" id="KW-0238">DNA-binding</keyword>
<dbReference type="AlphaFoldDB" id="A0A3S0XK65"/>
<dbReference type="PANTHER" id="PTHR30419">
    <property type="entry name" value="HTH-TYPE TRANSCRIPTIONAL REGULATOR YBHD"/>
    <property type="match status" value="1"/>
</dbReference>
<evidence type="ECO:0000256" key="3">
    <source>
        <dbReference type="ARBA" id="ARBA00023125"/>
    </source>
</evidence>
<dbReference type="InterPro" id="IPR036388">
    <property type="entry name" value="WH-like_DNA-bd_sf"/>
</dbReference>
<organism evidence="6 7">
    <name type="scientific">Variovorax guangxiensis</name>
    <dbReference type="NCBI Taxonomy" id="1775474"/>
    <lineage>
        <taxon>Bacteria</taxon>
        <taxon>Pseudomonadati</taxon>
        <taxon>Pseudomonadota</taxon>
        <taxon>Betaproteobacteria</taxon>
        <taxon>Burkholderiales</taxon>
        <taxon>Comamonadaceae</taxon>
        <taxon>Variovorax</taxon>
    </lineage>
</organism>
<evidence type="ECO:0000256" key="2">
    <source>
        <dbReference type="ARBA" id="ARBA00023015"/>
    </source>
</evidence>
<keyword evidence="4" id="KW-0804">Transcription</keyword>
<dbReference type="Proteomes" id="UP000281118">
    <property type="component" value="Unassembled WGS sequence"/>
</dbReference>
<dbReference type="Gene3D" id="3.40.190.290">
    <property type="match status" value="1"/>
</dbReference>
<name>A0A3S0XK65_9BURK</name>
<dbReference type="InterPro" id="IPR036390">
    <property type="entry name" value="WH_DNA-bd_sf"/>
</dbReference>
<keyword evidence="2" id="KW-0805">Transcription regulation</keyword>
<comment type="caution">
    <text evidence="6">The sequence shown here is derived from an EMBL/GenBank/DDBJ whole genome shotgun (WGS) entry which is preliminary data.</text>
</comment>
<dbReference type="PROSITE" id="PS50931">
    <property type="entry name" value="HTH_LYSR"/>
    <property type="match status" value="1"/>
</dbReference>
<evidence type="ECO:0000259" key="5">
    <source>
        <dbReference type="PROSITE" id="PS50931"/>
    </source>
</evidence>
<comment type="similarity">
    <text evidence="1">Belongs to the LysR transcriptional regulatory family.</text>
</comment>
<evidence type="ECO:0000256" key="4">
    <source>
        <dbReference type="ARBA" id="ARBA00023163"/>
    </source>
</evidence>
<dbReference type="SUPFAM" id="SSF53850">
    <property type="entry name" value="Periplasmic binding protein-like II"/>
    <property type="match status" value="1"/>
</dbReference>
<proteinExistence type="inferred from homology"/>
<accession>A0A3S0XK65</accession>
<feature type="domain" description="HTH lysR-type" evidence="5">
    <location>
        <begin position="12"/>
        <end position="69"/>
    </location>
</feature>
<dbReference type="GO" id="GO:0005829">
    <property type="term" value="C:cytosol"/>
    <property type="evidence" value="ECO:0007669"/>
    <property type="project" value="TreeGrafter"/>
</dbReference>
<dbReference type="Gene3D" id="1.10.10.10">
    <property type="entry name" value="Winged helix-like DNA-binding domain superfamily/Winged helix DNA-binding domain"/>
    <property type="match status" value="1"/>
</dbReference>
<dbReference type="GO" id="GO:0003700">
    <property type="term" value="F:DNA-binding transcription factor activity"/>
    <property type="evidence" value="ECO:0007669"/>
    <property type="project" value="InterPro"/>
</dbReference>
<dbReference type="PANTHER" id="PTHR30419:SF8">
    <property type="entry name" value="NITROGEN ASSIMILATION TRANSCRIPTIONAL ACTIVATOR-RELATED"/>
    <property type="match status" value="1"/>
</dbReference>
<evidence type="ECO:0000313" key="7">
    <source>
        <dbReference type="Proteomes" id="UP000281118"/>
    </source>
</evidence>
<dbReference type="InterPro" id="IPR005119">
    <property type="entry name" value="LysR_subst-bd"/>
</dbReference>
<dbReference type="InterPro" id="IPR050950">
    <property type="entry name" value="HTH-type_LysR_regulators"/>
</dbReference>
<dbReference type="Pfam" id="PF03466">
    <property type="entry name" value="LysR_substrate"/>
    <property type="match status" value="1"/>
</dbReference>
<dbReference type="OrthoDB" id="5914299at2"/>
<dbReference type="SUPFAM" id="SSF46785">
    <property type="entry name" value="Winged helix' DNA-binding domain"/>
    <property type="match status" value="1"/>
</dbReference>
<dbReference type="GO" id="GO:0003677">
    <property type="term" value="F:DNA binding"/>
    <property type="evidence" value="ECO:0007669"/>
    <property type="project" value="UniProtKB-KW"/>
</dbReference>
<evidence type="ECO:0000256" key="1">
    <source>
        <dbReference type="ARBA" id="ARBA00009437"/>
    </source>
</evidence>
<gene>
    <name evidence="6" type="ORF">EJP67_29980</name>
</gene>
<reference evidence="6 7" key="1">
    <citation type="submission" date="2018-12" db="EMBL/GenBank/DDBJ databases">
        <title>The genome sequences of Variovorax guangxiensis DSM 27352.</title>
        <authorList>
            <person name="Gao J."/>
            <person name="Sun J."/>
        </authorList>
    </citation>
    <scope>NUCLEOTIDE SEQUENCE [LARGE SCALE GENOMIC DNA]</scope>
    <source>
        <strain evidence="6 7">DSM 27352</strain>
    </source>
</reference>
<dbReference type="EMBL" id="RXFT01000019">
    <property type="protein sequence ID" value="RUR71282.1"/>
    <property type="molecule type" value="Genomic_DNA"/>
</dbReference>
<dbReference type="RefSeq" id="WP_126025360.1">
    <property type="nucleotide sequence ID" value="NZ_RXFT01000019.1"/>
</dbReference>
<evidence type="ECO:0000313" key="6">
    <source>
        <dbReference type="EMBL" id="RUR71282.1"/>
    </source>
</evidence>
<dbReference type="Pfam" id="PF00126">
    <property type="entry name" value="HTH_1"/>
    <property type="match status" value="1"/>
</dbReference>